<feature type="domain" description="Major facilitator superfamily (MFS) profile" evidence="7">
    <location>
        <begin position="39"/>
        <end position="446"/>
    </location>
</feature>
<keyword evidence="4 6" id="KW-1133">Transmembrane helix</keyword>
<feature type="transmembrane region" description="Helical" evidence="6">
    <location>
        <begin position="288"/>
        <end position="311"/>
    </location>
</feature>
<evidence type="ECO:0000313" key="9">
    <source>
        <dbReference type="Proteomes" id="UP001245184"/>
    </source>
</evidence>
<feature type="transmembrane region" description="Helical" evidence="6">
    <location>
        <begin position="257"/>
        <end position="282"/>
    </location>
</feature>
<evidence type="ECO:0000256" key="3">
    <source>
        <dbReference type="ARBA" id="ARBA00022692"/>
    </source>
</evidence>
<feature type="transmembrane region" description="Helical" evidence="6">
    <location>
        <begin position="332"/>
        <end position="350"/>
    </location>
</feature>
<keyword evidence="2" id="KW-1003">Cell membrane</keyword>
<evidence type="ECO:0000256" key="6">
    <source>
        <dbReference type="SAM" id="Phobius"/>
    </source>
</evidence>
<dbReference type="GO" id="GO:0005886">
    <property type="term" value="C:plasma membrane"/>
    <property type="evidence" value="ECO:0007669"/>
    <property type="project" value="UniProtKB-SubCell"/>
</dbReference>
<gene>
    <name evidence="8" type="ORF">QF025_003834</name>
</gene>
<dbReference type="PIRSF" id="PIRSF002808">
    <property type="entry name" value="Hexose_phosphate_transp"/>
    <property type="match status" value="1"/>
</dbReference>
<dbReference type="InterPro" id="IPR011701">
    <property type="entry name" value="MFS"/>
</dbReference>
<dbReference type="Proteomes" id="UP001245184">
    <property type="component" value="Unassembled WGS sequence"/>
</dbReference>
<dbReference type="CDD" id="cd17319">
    <property type="entry name" value="MFS_ExuT_GudP_like"/>
    <property type="match status" value="1"/>
</dbReference>
<proteinExistence type="predicted"/>
<sequence>MAFINVDGHLDGDTILDKPTGSLTAAAVRPARLNFRWHVLIWLLIGGIINYMDRASLSIAAPGMIAELGLTRTQIGLLGSVFAWTYAVMQLPAGWVIDRFGAKRAYALAMIWWSVATWLTGVVGSISGLLVMRALLAVGEAPCWPTSAKITAAWFPAKERGFATGVWDSSSKWGPAIAPAVLVALMVAFGWRSLFHVTGAVGVAFALLFLMLYRNPVDSKRLSKDEREYIEAGGGGHERSLANSSLRWRSLFARRSVWGMILGYFCTIWLWNIFLVFLPLYLLDRFHISFAQLGVYAGIPWAGGALGEIAIGYLAKKMVDREIASPIAAKRLLIACCAVGAAVCAIALPFSHTLNVTLALFTVGLAFIAAVVGSAWALAADIAPSSMIASVSAIQNFGGYFGGAFSPVVAGFIVDRTGSYALAFISGGAIAGCAALFYWFMAREPIVDDAAA</sequence>
<dbReference type="InterPro" id="IPR036259">
    <property type="entry name" value="MFS_trans_sf"/>
</dbReference>
<comment type="subcellular location">
    <subcellularLocation>
        <location evidence="1">Cell membrane</location>
        <topology evidence="1">Multi-pass membrane protein</topology>
    </subcellularLocation>
</comment>
<dbReference type="PROSITE" id="PS50850">
    <property type="entry name" value="MFS"/>
    <property type="match status" value="1"/>
</dbReference>
<feature type="transmembrane region" description="Helical" evidence="6">
    <location>
        <begin position="73"/>
        <end position="93"/>
    </location>
</feature>
<accession>A0ABD5CIH2</accession>
<feature type="transmembrane region" description="Helical" evidence="6">
    <location>
        <begin position="105"/>
        <end position="131"/>
    </location>
</feature>
<dbReference type="Gene3D" id="1.20.1250.20">
    <property type="entry name" value="MFS general substrate transporter like domains"/>
    <property type="match status" value="2"/>
</dbReference>
<evidence type="ECO:0000259" key="7">
    <source>
        <dbReference type="PROSITE" id="PS50850"/>
    </source>
</evidence>
<dbReference type="InterPro" id="IPR000849">
    <property type="entry name" value="Sugar_P_transporter"/>
</dbReference>
<dbReference type="AlphaFoldDB" id="A0ABD5CIH2"/>
<evidence type="ECO:0000256" key="1">
    <source>
        <dbReference type="ARBA" id="ARBA00004651"/>
    </source>
</evidence>
<keyword evidence="3 6" id="KW-0812">Transmembrane</keyword>
<evidence type="ECO:0000313" key="8">
    <source>
        <dbReference type="EMBL" id="MDR6205114.1"/>
    </source>
</evidence>
<feature type="transmembrane region" description="Helical" evidence="6">
    <location>
        <begin position="420"/>
        <end position="440"/>
    </location>
</feature>
<evidence type="ECO:0000256" key="2">
    <source>
        <dbReference type="ARBA" id="ARBA00022475"/>
    </source>
</evidence>
<feature type="transmembrane region" description="Helical" evidence="6">
    <location>
        <begin position="35"/>
        <end position="52"/>
    </location>
</feature>
<dbReference type="Pfam" id="PF07690">
    <property type="entry name" value="MFS_1"/>
    <property type="match status" value="1"/>
</dbReference>
<reference evidence="8 9" key="1">
    <citation type="submission" date="2023-08" db="EMBL/GenBank/DDBJ databases">
        <title>Genome sequencing of plant associated microbes to promote plant fitness in Sorghum bicolor and Oryza sativa.</title>
        <authorList>
            <person name="Coleman-Derr D."/>
        </authorList>
    </citation>
    <scope>NUCLEOTIDE SEQUENCE [LARGE SCALE GENOMIC DNA]</scope>
    <source>
        <strain evidence="8 9">SLBN-33</strain>
    </source>
</reference>
<evidence type="ECO:0000256" key="4">
    <source>
        <dbReference type="ARBA" id="ARBA00022989"/>
    </source>
</evidence>
<dbReference type="EMBL" id="JAVIZN010000002">
    <property type="protein sequence ID" value="MDR6205114.1"/>
    <property type="molecule type" value="Genomic_DNA"/>
</dbReference>
<dbReference type="SUPFAM" id="SSF103473">
    <property type="entry name" value="MFS general substrate transporter"/>
    <property type="match status" value="1"/>
</dbReference>
<protein>
    <submittedName>
        <fullName evidence="8">Sugar phosphate permease</fullName>
    </submittedName>
</protein>
<evidence type="ECO:0000256" key="5">
    <source>
        <dbReference type="ARBA" id="ARBA00023136"/>
    </source>
</evidence>
<name>A0ABD5CIH2_9BURK</name>
<dbReference type="InterPro" id="IPR020846">
    <property type="entry name" value="MFS_dom"/>
</dbReference>
<comment type="caution">
    <text evidence="8">The sequence shown here is derived from an EMBL/GenBank/DDBJ whole genome shotgun (WGS) entry which is preliminary data.</text>
</comment>
<dbReference type="PANTHER" id="PTHR11662">
    <property type="entry name" value="SOLUTE CARRIER FAMILY 17"/>
    <property type="match status" value="1"/>
</dbReference>
<dbReference type="InterPro" id="IPR050382">
    <property type="entry name" value="MFS_Na/Anion_cotransporter"/>
</dbReference>
<organism evidence="8 9">
    <name type="scientific">Paraburkholderia graminis</name>
    <dbReference type="NCBI Taxonomy" id="60548"/>
    <lineage>
        <taxon>Bacteria</taxon>
        <taxon>Pseudomonadati</taxon>
        <taxon>Pseudomonadota</taxon>
        <taxon>Betaproteobacteria</taxon>
        <taxon>Burkholderiales</taxon>
        <taxon>Burkholderiaceae</taxon>
        <taxon>Paraburkholderia</taxon>
    </lineage>
</organism>
<feature type="transmembrane region" description="Helical" evidence="6">
    <location>
        <begin position="391"/>
        <end position="414"/>
    </location>
</feature>
<feature type="transmembrane region" description="Helical" evidence="6">
    <location>
        <begin position="356"/>
        <end position="379"/>
    </location>
</feature>
<dbReference type="PANTHER" id="PTHR11662:SF399">
    <property type="entry name" value="FI19708P1-RELATED"/>
    <property type="match status" value="1"/>
</dbReference>
<feature type="transmembrane region" description="Helical" evidence="6">
    <location>
        <begin position="197"/>
        <end position="213"/>
    </location>
</feature>
<keyword evidence="5 6" id="KW-0472">Membrane</keyword>